<dbReference type="InterPro" id="IPR002083">
    <property type="entry name" value="MATH/TRAF_dom"/>
</dbReference>
<keyword evidence="3" id="KW-1185">Reference proteome</keyword>
<gene>
    <name evidence="2" type="ORF">LY90DRAFT_679616</name>
</gene>
<organism evidence="2 3">
    <name type="scientific">Neocallimastix californiae</name>
    <dbReference type="NCBI Taxonomy" id="1754190"/>
    <lineage>
        <taxon>Eukaryota</taxon>
        <taxon>Fungi</taxon>
        <taxon>Fungi incertae sedis</taxon>
        <taxon>Chytridiomycota</taxon>
        <taxon>Chytridiomycota incertae sedis</taxon>
        <taxon>Neocallimastigomycetes</taxon>
        <taxon>Neocallimastigales</taxon>
        <taxon>Neocallimastigaceae</taxon>
        <taxon>Neocallimastix</taxon>
    </lineage>
</organism>
<dbReference type="Proteomes" id="UP000193920">
    <property type="component" value="Unassembled WGS sequence"/>
</dbReference>
<accession>A0A1Y1XHY9</accession>
<evidence type="ECO:0000313" key="2">
    <source>
        <dbReference type="EMBL" id="ORX84986.1"/>
    </source>
</evidence>
<protein>
    <recommendedName>
        <fullName evidence="1">MATH domain-containing protein</fullName>
    </recommendedName>
</protein>
<comment type="caution">
    <text evidence="2">The sequence shown here is derived from an EMBL/GenBank/DDBJ whole genome shotgun (WGS) entry which is preliminary data.</text>
</comment>
<proteinExistence type="predicted"/>
<reference evidence="2 3" key="1">
    <citation type="submission" date="2016-08" db="EMBL/GenBank/DDBJ databases">
        <title>A Parts List for Fungal Cellulosomes Revealed by Comparative Genomics.</title>
        <authorList>
            <consortium name="DOE Joint Genome Institute"/>
            <person name="Haitjema C.H."/>
            <person name="Gilmore S.P."/>
            <person name="Henske J.K."/>
            <person name="Solomon K.V."/>
            <person name="De Groot R."/>
            <person name="Kuo A."/>
            <person name="Mondo S.J."/>
            <person name="Salamov A.A."/>
            <person name="Labutti K."/>
            <person name="Zhao Z."/>
            <person name="Chiniquy J."/>
            <person name="Barry K."/>
            <person name="Brewer H.M."/>
            <person name="Purvine S.O."/>
            <person name="Wright A.T."/>
            <person name="Boxma B."/>
            <person name="Van Alen T."/>
            <person name="Hackstein J.H."/>
            <person name="Baker S.E."/>
            <person name="Grigoriev I.V."/>
            <person name="O'Malley M.A."/>
        </authorList>
    </citation>
    <scope>NUCLEOTIDE SEQUENCE [LARGE SCALE GENOMIC DNA]</scope>
    <source>
        <strain evidence="2 3">G1</strain>
    </source>
</reference>
<dbReference type="Gene3D" id="2.60.210.10">
    <property type="entry name" value="Apoptosis, Tumor Necrosis Factor Receptor Associated Protein 2, Chain A"/>
    <property type="match status" value="2"/>
</dbReference>
<dbReference type="SUPFAM" id="SSF49599">
    <property type="entry name" value="TRAF domain-like"/>
    <property type="match status" value="1"/>
</dbReference>
<evidence type="ECO:0000313" key="3">
    <source>
        <dbReference type="Proteomes" id="UP000193920"/>
    </source>
</evidence>
<dbReference type="InterPro" id="IPR008974">
    <property type="entry name" value="TRAF-like"/>
</dbReference>
<dbReference type="PROSITE" id="PS50144">
    <property type="entry name" value="MATH"/>
    <property type="match status" value="1"/>
</dbReference>
<feature type="domain" description="MATH" evidence="1">
    <location>
        <begin position="27"/>
        <end position="164"/>
    </location>
</feature>
<name>A0A1Y1XHY9_9FUNG</name>
<dbReference type="EMBL" id="MCOG01001282">
    <property type="protein sequence ID" value="ORX84986.1"/>
    <property type="molecule type" value="Genomic_DNA"/>
</dbReference>
<dbReference type="AlphaFoldDB" id="A0A1Y1XHY9"/>
<sequence>MNINEKEDFVKKLKEKFDFPDEDLLYEDIYEWNIENWKELSNENKSDIFKLCGLNWNIILYPSGFKTKKEFVSLFLENFNALRYYNFDDDYKYNNDNQFNINVDTKFAFYIREYDNISNFEAKETSFKFDNYNYYHGIQEFIDIKKFNEKLLKNNTKLVVGIYLCRYENNDEEEFINKIKSYINNKNEIYILHQDYREFEIKFEDLSKLNNNSEILFETFEDYNYNWNFSLKKEIINNESYISFKLLNKSNNDEVIKTNLVFFIRNNKDYSYFKTNGSYSNNLIIEDFTMDKFIKIDNLIKTYENYDSVIAGVYICIYNNNGKRLISI</sequence>
<dbReference type="OrthoDB" id="10512742at2759"/>
<evidence type="ECO:0000259" key="1">
    <source>
        <dbReference type="PROSITE" id="PS50144"/>
    </source>
</evidence>